<evidence type="ECO:0000313" key="2">
    <source>
        <dbReference type="EMBL" id="CAD8163257.1"/>
    </source>
</evidence>
<dbReference type="EMBL" id="CAJJDP010000043">
    <property type="protein sequence ID" value="CAD8163257.1"/>
    <property type="molecule type" value="Genomic_DNA"/>
</dbReference>
<gene>
    <name evidence="2" type="ORF">POCTA_138.1.T0430071</name>
</gene>
<feature type="coiled-coil region" evidence="1">
    <location>
        <begin position="306"/>
        <end position="340"/>
    </location>
</feature>
<name>A0A8S1UGC2_PAROT</name>
<reference evidence="2" key="1">
    <citation type="submission" date="2021-01" db="EMBL/GenBank/DDBJ databases">
        <authorList>
            <consortium name="Genoscope - CEA"/>
            <person name="William W."/>
        </authorList>
    </citation>
    <scope>NUCLEOTIDE SEQUENCE</scope>
</reference>
<dbReference type="OMA" id="NHEEIMR"/>
<proteinExistence type="predicted"/>
<keyword evidence="3" id="KW-1185">Reference proteome</keyword>
<dbReference type="Proteomes" id="UP000683925">
    <property type="component" value="Unassembled WGS sequence"/>
</dbReference>
<protein>
    <submittedName>
        <fullName evidence="2">Uncharacterized protein</fullName>
    </submittedName>
</protein>
<accession>A0A8S1UGC2</accession>
<keyword evidence="1" id="KW-0175">Coiled coil</keyword>
<dbReference type="AlphaFoldDB" id="A0A8S1UGC2"/>
<dbReference type="OrthoDB" id="298232at2759"/>
<organism evidence="2 3">
    <name type="scientific">Paramecium octaurelia</name>
    <dbReference type="NCBI Taxonomy" id="43137"/>
    <lineage>
        <taxon>Eukaryota</taxon>
        <taxon>Sar</taxon>
        <taxon>Alveolata</taxon>
        <taxon>Ciliophora</taxon>
        <taxon>Intramacronucleata</taxon>
        <taxon>Oligohymenophorea</taxon>
        <taxon>Peniculida</taxon>
        <taxon>Parameciidae</taxon>
        <taxon>Paramecium</taxon>
    </lineage>
</organism>
<comment type="caution">
    <text evidence="2">The sequence shown here is derived from an EMBL/GenBank/DDBJ whole genome shotgun (WGS) entry which is preliminary data.</text>
</comment>
<feature type="coiled-coil region" evidence="1">
    <location>
        <begin position="379"/>
        <end position="452"/>
    </location>
</feature>
<evidence type="ECO:0000313" key="3">
    <source>
        <dbReference type="Proteomes" id="UP000683925"/>
    </source>
</evidence>
<evidence type="ECO:0000256" key="1">
    <source>
        <dbReference type="SAM" id="Coils"/>
    </source>
</evidence>
<sequence length="626" mass="73703">MLHLEIEVQSLQFFIEKYSEQCKIVIHDVNESKILTSKILSQCSSVQDINEVVEFDFYYTENRYLKIMVQDCKVCYGEAILNLGFYIENNLPLVIDKIPIHNRYDQEAYIQVGLAWNQSNQCEYKRLGNNRCKINQEIKKSEEWLRQKRECQHSPIQERGEILNHNREDTLKKYSEQPSNFENHLKYSEADKLNEAEGNTKRQQTVRVQKVSLLQQQKSKEEKSDLDGLVALRENKFVVPGKRRTKNVQNHEEIMRGSTKPKANPKKLDQFDNFHSRPTQNEQALLLSCRQLEKGEQDENSLQIQIQMLQYQNKLMKQQNEKLLEQIKKSEAAFNLLSETYAALQSDYKKMQIQSFNSNFSNSFINELYNLPEKNSKEIQQIKKESEILKKENEILLKEYDILKDEKDSQQQKYIQEISKLNEELTKIKSNIVELQKEKIALQNYVESLKDSQINKEYCICLQKEELKANRDKLQYSTSICVETIYQVNDEKGRTKGSKIQIDNLLKNEGKFNQLSRSELQKLVYEYSNELQISQKENQQLILNSKKDQIRLESNQKELEITKRIVKLSDQRCSSLEHQIVQLEKAVLNGKQNIADMINAVMECGGQKLYDQVERCLAFRRSLKLE</sequence>